<comment type="similarity">
    <text evidence="5">Belongs to the HIPP family.</text>
</comment>
<keyword evidence="4" id="KW-0636">Prenylation</keyword>
<dbReference type="EMBL" id="JAYKXN010000005">
    <property type="protein sequence ID" value="KAK7284329.1"/>
    <property type="molecule type" value="Genomic_DNA"/>
</dbReference>
<keyword evidence="1" id="KW-0488">Methylation</keyword>
<dbReference type="SUPFAM" id="SSF55008">
    <property type="entry name" value="HMA, heavy metal-associated domain"/>
    <property type="match status" value="1"/>
</dbReference>
<evidence type="ECO:0000313" key="8">
    <source>
        <dbReference type="EMBL" id="KAK7284329.1"/>
    </source>
</evidence>
<dbReference type="InterPro" id="IPR006121">
    <property type="entry name" value="HMA_dom"/>
</dbReference>
<keyword evidence="2" id="KW-0479">Metal-binding</keyword>
<evidence type="ECO:0000256" key="3">
    <source>
        <dbReference type="ARBA" id="ARBA00023288"/>
    </source>
</evidence>
<evidence type="ECO:0000256" key="1">
    <source>
        <dbReference type="ARBA" id="ARBA00022481"/>
    </source>
</evidence>
<keyword evidence="9" id="KW-1185">Reference proteome</keyword>
<feature type="region of interest" description="Disordered" evidence="6">
    <location>
        <begin position="104"/>
        <end position="124"/>
    </location>
</feature>
<dbReference type="GO" id="GO:0046872">
    <property type="term" value="F:metal ion binding"/>
    <property type="evidence" value="ECO:0007669"/>
    <property type="project" value="UniProtKB-KW"/>
</dbReference>
<keyword evidence="3" id="KW-0449">Lipoprotein</keyword>
<sequence length="493" mass="54256">MMSKQNLLKIQSCVLKVNIHCRCEGCEQKVKKLLQKIDGVYSVSVDAEQGKVVVAGDVDPAKLVKKLKRAGKHAEIWGGQKGVMCNPNNPINHQFQNLQLDNTKVGKDNTKSQNQKGQQKGDAQLAHFQNIKEAHGPKVLPAKEHKSVKFNLPEEEFEASDDGFDDYDDSFDDYDEEEEEEEEEAYSHGHGPGHGHVVPNKMMPMMGNGRGPIGPSGMMNGPAMNNNHKGNGAKKGDVIDQVMQVKGKGGNSNLNEAKIGNNGGGQKGKNSKGERHKGGGGGGDIINKQKNGKKSDGGGLLGRFIGFGKKSKKVEEATFANKSKSYNNWDDYENHKGKEGKKGGKLEDHSSKKFNIGKHDTDFEDFDTTPPHKNGKSHKGIENVKVGQMGPIMGNNYPMDQMNNIPAMNGQGMMQMQHAPYNPEQQQYMAMMMNQQGNMNNHMYPTSSMMYGRPHPSMNHMMMPPPVPMPSHPMADPITHSFSDENVESCSIM</sequence>
<evidence type="ECO:0000259" key="7">
    <source>
        <dbReference type="PROSITE" id="PS50846"/>
    </source>
</evidence>
<evidence type="ECO:0000256" key="4">
    <source>
        <dbReference type="ARBA" id="ARBA00023289"/>
    </source>
</evidence>
<feature type="region of interest" description="Disordered" evidence="6">
    <location>
        <begin position="247"/>
        <end position="300"/>
    </location>
</feature>
<proteinExistence type="inferred from homology"/>
<evidence type="ECO:0000256" key="5">
    <source>
        <dbReference type="ARBA" id="ARBA00024045"/>
    </source>
</evidence>
<accession>A0AAN9P439</accession>
<evidence type="ECO:0000313" key="9">
    <source>
        <dbReference type="Proteomes" id="UP001359559"/>
    </source>
</evidence>
<dbReference type="PANTHER" id="PTHR45868:SF83">
    <property type="entry name" value="HEAVY METAL-ASSOCIATED ISOPRENYLATED PLANT PROTEIN 33"/>
    <property type="match status" value="1"/>
</dbReference>
<feature type="region of interest" description="Disordered" evidence="6">
    <location>
        <begin position="154"/>
        <end position="197"/>
    </location>
</feature>
<feature type="domain" description="HMA" evidence="7">
    <location>
        <begin position="10"/>
        <end position="75"/>
    </location>
</feature>
<dbReference type="InterPro" id="IPR036163">
    <property type="entry name" value="HMA_dom_sf"/>
</dbReference>
<evidence type="ECO:0000256" key="6">
    <source>
        <dbReference type="SAM" id="MobiDB-lite"/>
    </source>
</evidence>
<evidence type="ECO:0000256" key="2">
    <source>
        <dbReference type="ARBA" id="ARBA00022723"/>
    </source>
</evidence>
<organism evidence="8 9">
    <name type="scientific">Clitoria ternatea</name>
    <name type="common">Butterfly pea</name>
    <dbReference type="NCBI Taxonomy" id="43366"/>
    <lineage>
        <taxon>Eukaryota</taxon>
        <taxon>Viridiplantae</taxon>
        <taxon>Streptophyta</taxon>
        <taxon>Embryophyta</taxon>
        <taxon>Tracheophyta</taxon>
        <taxon>Spermatophyta</taxon>
        <taxon>Magnoliopsida</taxon>
        <taxon>eudicotyledons</taxon>
        <taxon>Gunneridae</taxon>
        <taxon>Pentapetalae</taxon>
        <taxon>rosids</taxon>
        <taxon>fabids</taxon>
        <taxon>Fabales</taxon>
        <taxon>Fabaceae</taxon>
        <taxon>Papilionoideae</taxon>
        <taxon>50 kb inversion clade</taxon>
        <taxon>NPAAA clade</taxon>
        <taxon>indigoferoid/millettioid clade</taxon>
        <taxon>Phaseoleae</taxon>
        <taxon>Clitoria</taxon>
    </lineage>
</organism>
<feature type="compositionally biased region" description="Acidic residues" evidence="6">
    <location>
        <begin position="154"/>
        <end position="184"/>
    </location>
</feature>
<reference evidence="8 9" key="1">
    <citation type="submission" date="2024-01" db="EMBL/GenBank/DDBJ databases">
        <title>The genomes of 5 underutilized Papilionoideae crops provide insights into root nodulation and disease resistance.</title>
        <authorList>
            <person name="Yuan L."/>
        </authorList>
    </citation>
    <scope>NUCLEOTIDE SEQUENCE [LARGE SCALE GENOMIC DNA]</scope>
    <source>
        <strain evidence="8">LY-2023</strain>
        <tissue evidence="8">Leaf</tissue>
    </source>
</reference>
<gene>
    <name evidence="8" type="ORF">RJT34_19074</name>
</gene>
<dbReference type="Proteomes" id="UP001359559">
    <property type="component" value="Unassembled WGS sequence"/>
</dbReference>
<dbReference type="AlphaFoldDB" id="A0AAN9P439"/>
<protein>
    <recommendedName>
        <fullName evidence="7">HMA domain-containing protein</fullName>
    </recommendedName>
</protein>
<dbReference type="Pfam" id="PF00403">
    <property type="entry name" value="HMA"/>
    <property type="match status" value="1"/>
</dbReference>
<feature type="region of interest" description="Disordered" evidence="6">
    <location>
        <begin position="325"/>
        <end position="379"/>
    </location>
</feature>
<dbReference type="CDD" id="cd00371">
    <property type="entry name" value="HMA"/>
    <property type="match status" value="1"/>
</dbReference>
<dbReference type="Gene3D" id="3.30.70.100">
    <property type="match status" value="1"/>
</dbReference>
<feature type="compositionally biased region" description="Basic and acidic residues" evidence="6">
    <location>
        <begin position="332"/>
        <end position="361"/>
    </location>
</feature>
<dbReference type="PROSITE" id="PS50846">
    <property type="entry name" value="HMA_2"/>
    <property type="match status" value="1"/>
</dbReference>
<dbReference type="PANTHER" id="PTHR45868">
    <property type="entry name" value="HEAVY METAL-ASSOCIATED ISOPRENYLATED PLANT PROTEIN 33-RELATED"/>
    <property type="match status" value="1"/>
</dbReference>
<comment type="caution">
    <text evidence="8">The sequence shown here is derived from an EMBL/GenBank/DDBJ whole genome shotgun (WGS) entry which is preliminary data.</text>
</comment>
<name>A0AAN9P439_CLITE</name>